<comment type="similarity">
    <text evidence="1 4">Belongs to the bacterial ribosomal protein bL36 family.</text>
</comment>
<dbReference type="STRING" id="1399147.P618_200712"/>
<dbReference type="AlphaFoldDB" id="W6TEE5"/>
<evidence type="ECO:0000256" key="1">
    <source>
        <dbReference type="ARBA" id="ARBA00007645"/>
    </source>
</evidence>
<name>W6TEE5_HOLOB</name>
<accession>W6TEE5</accession>
<keyword evidence="2 4" id="KW-0689">Ribosomal protein</keyword>
<organism evidence="6 7">
    <name type="scientific">Holospora obtusa F1</name>
    <dbReference type="NCBI Taxonomy" id="1399147"/>
    <lineage>
        <taxon>Bacteria</taxon>
        <taxon>Pseudomonadati</taxon>
        <taxon>Pseudomonadota</taxon>
        <taxon>Alphaproteobacteria</taxon>
        <taxon>Holosporales</taxon>
        <taxon>Holosporaceae</taxon>
        <taxon>Holospora</taxon>
    </lineage>
</organism>
<dbReference type="GO" id="GO:0006412">
    <property type="term" value="P:translation"/>
    <property type="evidence" value="ECO:0007669"/>
    <property type="project" value="UniProtKB-UniRule"/>
</dbReference>
<dbReference type="InterPro" id="IPR000473">
    <property type="entry name" value="Ribosomal_bL36"/>
</dbReference>
<dbReference type="HAMAP" id="MF_00251">
    <property type="entry name" value="Ribosomal_bL36"/>
    <property type="match status" value="1"/>
</dbReference>
<dbReference type="SUPFAM" id="SSF57840">
    <property type="entry name" value="Ribosomal protein L36"/>
    <property type="match status" value="1"/>
</dbReference>
<dbReference type="GO" id="GO:1990904">
    <property type="term" value="C:ribonucleoprotein complex"/>
    <property type="evidence" value="ECO:0007669"/>
    <property type="project" value="UniProtKB-KW"/>
</dbReference>
<dbReference type="EMBL" id="AWTR02000065">
    <property type="protein sequence ID" value="ETZ07084.1"/>
    <property type="molecule type" value="Genomic_DNA"/>
</dbReference>
<keyword evidence="5" id="KW-1133">Transmembrane helix</keyword>
<evidence type="ECO:0000313" key="6">
    <source>
        <dbReference type="EMBL" id="ETZ07084.1"/>
    </source>
</evidence>
<keyword evidence="5" id="KW-0812">Transmembrane</keyword>
<sequence>MVKINGFKHFFNVGYNECLLFCLFISGRILAVFLKRDNMRVASSIGKKRYRSKTCKLIRRGKRLYLIDPKNPRNKVRQGSK</sequence>
<evidence type="ECO:0000256" key="3">
    <source>
        <dbReference type="ARBA" id="ARBA00023274"/>
    </source>
</evidence>
<dbReference type="Pfam" id="PF00444">
    <property type="entry name" value="Ribosomal_L36"/>
    <property type="match status" value="1"/>
</dbReference>
<evidence type="ECO:0000313" key="7">
    <source>
        <dbReference type="Proteomes" id="UP000019112"/>
    </source>
</evidence>
<keyword evidence="5" id="KW-0472">Membrane</keyword>
<dbReference type="GO" id="GO:0003735">
    <property type="term" value="F:structural constituent of ribosome"/>
    <property type="evidence" value="ECO:0007669"/>
    <property type="project" value="InterPro"/>
</dbReference>
<keyword evidence="7" id="KW-1185">Reference proteome</keyword>
<keyword evidence="3 4" id="KW-0687">Ribonucleoprotein</keyword>
<proteinExistence type="inferred from homology"/>
<feature type="transmembrane region" description="Helical" evidence="5">
    <location>
        <begin position="13"/>
        <end position="34"/>
    </location>
</feature>
<evidence type="ECO:0000256" key="5">
    <source>
        <dbReference type="SAM" id="Phobius"/>
    </source>
</evidence>
<comment type="caution">
    <text evidence="6">The sequence shown here is derived from an EMBL/GenBank/DDBJ whole genome shotgun (WGS) entry which is preliminary data.</text>
</comment>
<evidence type="ECO:0000256" key="4">
    <source>
        <dbReference type="HAMAP-Rule" id="MF_00251"/>
    </source>
</evidence>
<protein>
    <recommendedName>
        <fullName evidence="4">Large ribosomal subunit protein bL36</fullName>
    </recommendedName>
</protein>
<reference evidence="6 7" key="1">
    <citation type="journal article" date="2014" name="FEMS Microbiol. Lett.">
        <title>Draft genome sequences of three Holospora species (Holospora obtusa, Holospora undulata, and Holospora elegans), endonuclear symbiotic bacteria of the ciliate Paramecium caudatum.</title>
        <authorList>
            <person name="Dohra H."/>
            <person name="Tanaka K."/>
            <person name="Suzuki T."/>
            <person name="Fujishima M."/>
            <person name="Suzuki H."/>
        </authorList>
    </citation>
    <scope>NUCLEOTIDE SEQUENCE [LARGE SCALE GENOMIC DNA]</scope>
    <source>
        <strain evidence="6 7">F1</strain>
    </source>
</reference>
<dbReference type="GO" id="GO:0005840">
    <property type="term" value="C:ribosome"/>
    <property type="evidence" value="ECO:0007669"/>
    <property type="project" value="UniProtKB-KW"/>
</dbReference>
<gene>
    <name evidence="4" type="primary">rpmJ</name>
    <name evidence="6" type="ORF">P618_200712</name>
</gene>
<evidence type="ECO:0000256" key="2">
    <source>
        <dbReference type="ARBA" id="ARBA00022980"/>
    </source>
</evidence>
<dbReference type="InterPro" id="IPR035977">
    <property type="entry name" value="Ribosomal_bL36_sp"/>
</dbReference>
<dbReference type="Proteomes" id="UP000019112">
    <property type="component" value="Unassembled WGS sequence"/>
</dbReference>